<gene>
    <name evidence="1" type="ORF">I41_49780</name>
</gene>
<protein>
    <submittedName>
        <fullName evidence="1">Uncharacterized protein</fullName>
    </submittedName>
</protein>
<proteinExistence type="predicted"/>
<dbReference type="Proteomes" id="UP000317909">
    <property type="component" value="Chromosome"/>
</dbReference>
<evidence type="ECO:0000313" key="2">
    <source>
        <dbReference type="Proteomes" id="UP000317909"/>
    </source>
</evidence>
<evidence type="ECO:0000313" key="1">
    <source>
        <dbReference type="EMBL" id="QDT75736.1"/>
    </source>
</evidence>
<dbReference type="AlphaFoldDB" id="A0A517U545"/>
<dbReference type="KEGG" id="llh:I41_49780"/>
<keyword evidence="2" id="KW-1185">Reference proteome</keyword>
<name>A0A517U545_9BACT</name>
<reference evidence="1 2" key="1">
    <citation type="submission" date="2019-02" db="EMBL/GenBank/DDBJ databases">
        <title>Deep-cultivation of Planctomycetes and their phenomic and genomic characterization uncovers novel biology.</title>
        <authorList>
            <person name="Wiegand S."/>
            <person name="Jogler M."/>
            <person name="Boedeker C."/>
            <person name="Pinto D."/>
            <person name="Vollmers J."/>
            <person name="Rivas-Marin E."/>
            <person name="Kohn T."/>
            <person name="Peeters S.H."/>
            <person name="Heuer A."/>
            <person name="Rast P."/>
            <person name="Oberbeckmann S."/>
            <person name="Bunk B."/>
            <person name="Jeske O."/>
            <person name="Meyerdierks A."/>
            <person name="Storesund J.E."/>
            <person name="Kallscheuer N."/>
            <person name="Luecker S."/>
            <person name="Lage O.M."/>
            <person name="Pohl T."/>
            <person name="Merkel B.J."/>
            <person name="Hornburger P."/>
            <person name="Mueller R.-W."/>
            <person name="Bruemmer F."/>
            <person name="Labrenz M."/>
            <person name="Spormann A.M."/>
            <person name="Op den Camp H."/>
            <person name="Overmann J."/>
            <person name="Amann R."/>
            <person name="Jetten M.S.M."/>
            <person name="Mascher T."/>
            <person name="Medema M.H."/>
            <person name="Devos D.P."/>
            <person name="Kaster A.-K."/>
            <person name="Ovreas L."/>
            <person name="Rohde M."/>
            <person name="Galperin M.Y."/>
            <person name="Jogler C."/>
        </authorList>
    </citation>
    <scope>NUCLEOTIDE SEQUENCE [LARGE SCALE GENOMIC DNA]</scope>
    <source>
        <strain evidence="1 2">I41</strain>
    </source>
</reference>
<dbReference type="EMBL" id="CP036339">
    <property type="protein sequence ID" value="QDT75736.1"/>
    <property type="molecule type" value="Genomic_DNA"/>
</dbReference>
<accession>A0A517U545</accession>
<sequence>MVGFEVIVNGERLCTAGSECVCGVGLTFSYREPELIRFNIGGIPHAGSMQHSVWKTPSVTIGDEITIRLVEITAPDTPDVVYDSNSQQGREDGC</sequence>
<organism evidence="1 2">
    <name type="scientific">Lacipirellula limnantheis</name>
    <dbReference type="NCBI Taxonomy" id="2528024"/>
    <lineage>
        <taxon>Bacteria</taxon>
        <taxon>Pseudomonadati</taxon>
        <taxon>Planctomycetota</taxon>
        <taxon>Planctomycetia</taxon>
        <taxon>Pirellulales</taxon>
        <taxon>Lacipirellulaceae</taxon>
        <taxon>Lacipirellula</taxon>
    </lineage>
</organism>